<evidence type="ECO:0000256" key="6">
    <source>
        <dbReference type="SAM" id="Phobius"/>
    </source>
</evidence>
<feature type="transmembrane region" description="Helical" evidence="6">
    <location>
        <begin position="114"/>
        <end position="132"/>
    </location>
</feature>
<feature type="domain" description="Rhodopsin" evidence="7">
    <location>
        <begin position="47"/>
        <end position="287"/>
    </location>
</feature>
<evidence type="ECO:0000313" key="10">
    <source>
        <dbReference type="RefSeq" id="XP_033571370.1"/>
    </source>
</evidence>
<sequence length="322" mass="35880">MSPLQLDPAALAKLPPGDLSENIGHRVMNLAIAFLVLQSVFVVLFYISRYLNKMLNGWECWLFMPLAYIFCTALCICGVLAVKIGGEGRHIAAVLLEDPNIVTNRIKIDKAVEYIDLAAITSAKLAILCLYIRILSLWRSYRIAIYLTGTIIVLTWIAAILLSTTICHPYSYQWDPTIEGGHCGDMIRAYQFICVPNILTDFIMLLIPLPAVYKLHVQLPAKIGIFATFLTGSVGIVTSVLRMLSFLNDAQLLNDLTYNSIPTFIFTIIEAGVYLIAACMLSLRPLKRHIFKDKSFTKWVGSYLDRFSRGSSQGSISFGGLK</sequence>
<dbReference type="PANTHER" id="PTHR33048">
    <property type="entry name" value="PTH11-LIKE INTEGRAL MEMBRANE PROTEIN (AFU_ORTHOLOGUE AFUA_5G11245)"/>
    <property type="match status" value="1"/>
</dbReference>
<dbReference type="PANTHER" id="PTHR33048:SF156">
    <property type="entry name" value="INTEGRAL MEMBRANE PROTEIN"/>
    <property type="match status" value="1"/>
</dbReference>
<name>A0A6A6Y6F4_9PEZI</name>
<evidence type="ECO:0000313" key="9">
    <source>
        <dbReference type="Proteomes" id="UP000504636"/>
    </source>
</evidence>
<feature type="transmembrane region" description="Helical" evidence="6">
    <location>
        <begin position="264"/>
        <end position="283"/>
    </location>
</feature>
<feature type="transmembrane region" description="Helical" evidence="6">
    <location>
        <begin position="189"/>
        <end position="211"/>
    </location>
</feature>
<keyword evidence="4 6" id="KW-0472">Membrane</keyword>
<reference evidence="10" key="2">
    <citation type="submission" date="2020-04" db="EMBL/GenBank/DDBJ databases">
        <authorList>
            <consortium name="NCBI Genome Project"/>
        </authorList>
    </citation>
    <scope>NUCLEOTIDE SEQUENCE</scope>
    <source>
        <strain evidence="10">CBS 304.34</strain>
    </source>
</reference>
<gene>
    <name evidence="8 10" type="ORF">BDZ99DRAFT_575408</name>
</gene>
<dbReference type="GeneID" id="54469356"/>
<dbReference type="OrthoDB" id="5329176at2759"/>
<accession>A0A6A6Y6F4</accession>
<evidence type="ECO:0000259" key="7">
    <source>
        <dbReference type="Pfam" id="PF20684"/>
    </source>
</evidence>
<dbReference type="GO" id="GO:0016020">
    <property type="term" value="C:membrane"/>
    <property type="evidence" value="ECO:0007669"/>
    <property type="project" value="UniProtKB-SubCell"/>
</dbReference>
<dbReference type="RefSeq" id="XP_033571370.1">
    <property type="nucleotide sequence ID" value="XM_033728463.1"/>
</dbReference>
<dbReference type="AlphaFoldDB" id="A0A6A6Y6F4"/>
<comment type="subcellular location">
    <subcellularLocation>
        <location evidence="1">Membrane</location>
        <topology evidence="1">Multi-pass membrane protein</topology>
    </subcellularLocation>
</comment>
<evidence type="ECO:0000256" key="5">
    <source>
        <dbReference type="ARBA" id="ARBA00038359"/>
    </source>
</evidence>
<dbReference type="InterPro" id="IPR052337">
    <property type="entry name" value="SAT4-like"/>
</dbReference>
<proteinExistence type="inferred from homology"/>
<evidence type="ECO:0000313" key="8">
    <source>
        <dbReference type="EMBL" id="KAF2804406.1"/>
    </source>
</evidence>
<dbReference type="Proteomes" id="UP000504636">
    <property type="component" value="Unplaced"/>
</dbReference>
<comment type="similarity">
    <text evidence="5">Belongs to the SAT4 family.</text>
</comment>
<evidence type="ECO:0000256" key="4">
    <source>
        <dbReference type="ARBA" id="ARBA00023136"/>
    </source>
</evidence>
<reference evidence="8 10" key="1">
    <citation type="journal article" date="2020" name="Stud. Mycol.">
        <title>101 Dothideomycetes genomes: a test case for predicting lifestyles and emergence of pathogens.</title>
        <authorList>
            <person name="Haridas S."/>
            <person name="Albert R."/>
            <person name="Binder M."/>
            <person name="Bloem J."/>
            <person name="Labutti K."/>
            <person name="Salamov A."/>
            <person name="Andreopoulos B."/>
            <person name="Baker S."/>
            <person name="Barry K."/>
            <person name="Bills G."/>
            <person name="Bluhm B."/>
            <person name="Cannon C."/>
            <person name="Castanera R."/>
            <person name="Culley D."/>
            <person name="Daum C."/>
            <person name="Ezra D."/>
            <person name="Gonzalez J."/>
            <person name="Henrissat B."/>
            <person name="Kuo A."/>
            <person name="Liang C."/>
            <person name="Lipzen A."/>
            <person name="Lutzoni F."/>
            <person name="Magnuson J."/>
            <person name="Mondo S."/>
            <person name="Nolan M."/>
            <person name="Ohm R."/>
            <person name="Pangilinan J."/>
            <person name="Park H.-J."/>
            <person name="Ramirez L."/>
            <person name="Alfaro M."/>
            <person name="Sun H."/>
            <person name="Tritt A."/>
            <person name="Yoshinaga Y."/>
            <person name="Zwiers L.-H."/>
            <person name="Turgeon B."/>
            <person name="Goodwin S."/>
            <person name="Spatafora J."/>
            <person name="Crous P."/>
            <person name="Grigoriev I."/>
        </authorList>
    </citation>
    <scope>NUCLEOTIDE SEQUENCE</scope>
    <source>
        <strain evidence="8 10">CBS 304.34</strain>
    </source>
</reference>
<keyword evidence="3 6" id="KW-1133">Transmembrane helix</keyword>
<keyword evidence="9" id="KW-1185">Reference proteome</keyword>
<feature type="transmembrane region" description="Helical" evidence="6">
    <location>
        <begin position="144"/>
        <end position="166"/>
    </location>
</feature>
<reference evidence="10" key="3">
    <citation type="submission" date="2025-04" db="UniProtKB">
        <authorList>
            <consortium name="RefSeq"/>
        </authorList>
    </citation>
    <scope>IDENTIFICATION</scope>
    <source>
        <strain evidence="10">CBS 304.34</strain>
    </source>
</reference>
<dbReference type="EMBL" id="MU003713">
    <property type="protein sequence ID" value="KAF2804406.1"/>
    <property type="molecule type" value="Genomic_DNA"/>
</dbReference>
<keyword evidence="2 6" id="KW-0812">Transmembrane</keyword>
<dbReference type="InterPro" id="IPR049326">
    <property type="entry name" value="Rhodopsin_dom_fungi"/>
</dbReference>
<feature type="transmembrane region" description="Helical" evidence="6">
    <location>
        <begin position="27"/>
        <end position="48"/>
    </location>
</feature>
<protein>
    <recommendedName>
        <fullName evidence="7">Rhodopsin domain-containing protein</fullName>
    </recommendedName>
</protein>
<evidence type="ECO:0000256" key="1">
    <source>
        <dbReference type="ARBA" id="ARBA00004141"/>
    </source>
</evidence>
<evidence type="ECO:0000256" key="3">
    <source>
        <dbReference type="ARBA" id="ARBA00022989"/>
    </source>
</evidence>
<feature type="transmembrane region" description="Helical" evidence="6">
    <location>
        <begin position="60"/>
        <end position="82"/>
    </location>
</feature>
<dbReference type="Pfam" id="PF20684">
    <property type="entry name" value="Fung_rhodopsin"/>
    <property type="match status" value="1"/>
</dbReference>
<organism evidence="8">
    <name type="scientific">Mytilinidion resinicola</name>
    <dbReference type="NCBI Taxonomy" id="574789"/>
    <lineage>
        <taxon>Eukaryota</taxon>
        <taxon>Fungi</taxon>
        <taxon>Dikarya</taxon>
        <taxon>Ascomycota</taxon>
        <taxon>Pezizomycotina</taxon>
        <taxon>Dothideomycetes</taxon>
        <taxon>Pleosporomycetidae</taxon>
        <taxon>Mytilinidiales</taxon>
        <taxon>Mytilinidiaceae</taxon>
        <taxon>Mytilinidion</taxon>
    </lineage>
</organism>
<feature type="transmembrane region" description="Helical" evidence="6">
    <location>
        <begin position="223"/>
        <end position="244"/>
    </location>
</feature>
<evidence type="ECO:0000256" key="2">
    <source>
        <dbReference type="ARBA" id="ARBA00022692"/>
    </source>
</evidence>